<name>A0A0W0VXV6_9GAMM</name>
<dbReference type="PANTHER" id="PTHR46637:SF1">
    <property type="entry name" value="BLL5188 PROTEIN"/>
    <property type="match status" value="1"/>
</dbReference>
<dbReference type="PATRIC" id="fig|466.6.peg.2533"/>
<feature type="domain" description="Insertion element IS402-like" evidence="1">
    <location>
        <begin position="8"/>
        <end position="58"/>
    </location>
</feature>
<dbReference type="InterPro" id="IPR025161">
    <property type="entry name" value="IS402-like_dom"/>
</dbReference>
<sequence>MLQHRIYDKPNLRRIVEAMLYRMRVGCPWRDLPIDFGCWNSIYQQFNRWASKNKLIQIFKTLVQEPDLEWEFIDGSIVKAHPHSAGAPNKEEQDIGKSVAGNTTKIHMAVDAQGYLLILK</sequence>
<dbReference type="AlphaFoldDB" id="A0A0W0VXV6"/>
<dbReference type="Pfam" id="PF13340">
    <property type="entry name" value="DUF4096"/>
    <property type="match status" value="1"/>
</dbReference>
<evidence type="ECO:0000259" key="1">
    <source>
        <dbReference type="Pfam" id="PF13340"/>
    </source>
</evidence>
<accession>A0A0W0VXV6</accession>
<comment type="caution">
    <text evidence="2">The sequence shown here is derived from an EMBL/GenBank/DDBJ whole genome shotgun (WGS) entry which is preliminary data.</text>
</comment>
<proteinExistence type="predicted"/>
<evidence type="ECO:0000313" key="2">
    <source>
        <dbReference type="EMBL" id="KTD24849.1"/>
    </source>
</evidence>
<dbReference type="NCBIfam" id="NF033580">
    <property type="entry name" value="transpos_IS5_3"/>
    <property type="match status" value="1"/>
</dbReference>
<dbReference type="InterPro" id="IPR052909">
    <property type="entry name" value="Transposase_6_like"/>
</dbReference>
<keyword evidence="3" id="KW-1185">Reference proteome</keyword>
<protein>
    <submittedName>
        <fullName evidence="2">Transposase</fullName>
    </submittedName>
</protein>
<dbReference type="PANTHER" id="PTHR46637">
    <property type="entry name" value="TIS1421-TRANSPOSASE PROTEIN A"/>
    <property type="match status" value="1"/>
</dbReference>
<dbReference type="Proteomes" id="UP000054908">
    <property type="component" value="Unassembled WGS sequence"/>
</dbReference>
<dbReference type="EMBL" id="LNYL01000048">
    <property type="protein sequence ID" value="KTD24849.1"/>
    <property type="molecule type" value="Genomic_DNA"/>
</dbReference>
<reference evidence="2 3" key="1">
    <citation type="submission" date="2015-11" db="EMBL/GenBank/DDBJ databases">
        <title>Genomic analysis of 38 Legionella species identifies large and diverse effector repertoires.</title>
        <authorList>
            <person name="Burstein D."/>
            <person name="Amaro F."/>
            <person name="Zusman T."/>
            <person name="Lifshitz Z."/>
            <person name="Cohen O."/>
            <person name="Gilbert J.A."/>
            <person name="Pupko T."/>
            <person name="Shuman H.A."/>
            <person name="Segal G."/>
        </authorList>
    </citation>
    <scope>NUCLEOTIDE SEQUENCE [LARGE SCALE GENOMIC DNA]</scope>
    <source>
        <strain evidence="2 3">PX-1-G2-E2</strain>
    </source>
</reference>
<gene>
    <name evidence="2" type="ORF">Lmac_2386</name>
</gene>
<organism evidence="2 3">
    <name type="scientific">Legionella maceachernii</name>
    <dbReference type="NCBI Taxonomy" id="466"/>
    <lineage>
        <taxon>Bacteria</taxon>
        <taxon>Pseudomonadati</taxon>
        <taxon>Pseudomonadota</taxon>
        <taxon>Gammaproteobacteria</taxon>
        <taxon>Legionellales</taxon>
        <taxon>Legionellaceae</taxon>
        <taxon>Legionella</taxon>
    </lineage>
</organism>
<evidence type="ECO:0000313" key="3">
    <source>
        <dbReference type="Proteomes" id="UP000054908"/>
    </source>
</evidence>